<dbReference type="Pfam" id="PF01464">
    <property type="entry name" value="SLT"/>
    <property type="match status" value="1"/>
</dbReference>
<dbReference type="InterPro" id="IPR011604">
    <property type="entry name" value="PDDEXK-like_dom_sf"/>
</dbReference>
<dbReference type="EMBL" id="JASSOM010000095">
    <property type="protein sequence ID" value="MDK9366441.1"/>
    <property type="molecule type" value="Genomic_DNA"/>
</dbReference>
<dbReference type="InterPro" id="IPR023346">
    <property type="entry name" value="Lysozyme-like_dom_sf"/>
</dbReference>
<dbReference type="Proteomes" id="UP001223214">
    <property type="component" value="Unassembled WGS sequence"/>
</dbReference>
<evidence type="ECO:0000313" key="4">
    <source>
        <dbReference type="EMBL" id="MDK9366441.1"/>
    </source>
</evidence>
<gene>
    <name evidence="4" type="ORF">QQF32_24910</name>
</gene>
<dbReference type="Gene3D" id="3.90.320.10">
    <property type="match status" value="1"/>
</dbReference>
<organism evidence="4 5">
    <name type="scientific">Lelliottia wanjuensis</name>
    <dbReference type="NCBI Taxonomy" id="3050585"/>
    <lineage>
        <taxon>Bacteria</taxon>
        <taxon>Pseudomonadati</taxon>
        <taxon>Pseudomonadota</taxon>
        <taxon>Gammaproteobacteria</taxon>
        <taxon>Enterobacterales</taxon>
        <taxon>Enterobacteriaceae</taxon>
        <taxon>Lelliottia</taxon>
    </lineage>
</organism>
<evidence type="ECO:0000259" key="3">
    <source>
        <dbReference type="Pfam" id="PF09588"/>
    </source>
</evidence>
<dbReference type="SUPFAM" id="SSF52980">
    <property type="entry name" value="Restriction endonuclease-like"/>
    <property type="match status" value="1"/>
</dbReference>
<name>A0AAP4FZ50_9ENTR</name>
<comment type="caution">
    <text evidence="4">The sequence shown here is derived from an EMBL/GenBank/DDBJ whole genome shotgun (WGS) entry which is preliminary data.</text>
</comment>
<evidence type="ECO:0000256" key="1">
    <source>
        <dbReference type="SAM" id="Coils"/>
    </source>
</evidence>
<evidence type="ECO:0000259" key="2">
    <source>
        <dbReference type="Pfam" id="PF01464"/>
    </source>
</evidence>
<protein>
    <submittedName>
        <fullName evidence="4">YqaJ viral recombinase family protein</fullName>
    </submittedName>
</protein>
<keyword evidence="1" id="KW-0175">Coiled coil</keyword>
<dbReference type="CDD" id="cd22343">
    <property type="entry name" value="PDDEXK_lambda_exonuclease-like"/>
    <property type="match status" value="1"/>
</dbReference>
<feature type="coiled-coil region" evidence="1">
    <location>
        <begin position="737"/>
        <end position="767"/>
    </location>
</feature>
<dbReference type="InterPro" id="IPR011335">
    <property type="entry name" value="Restrct_endonuc-II-like"/>
</dbReference>
<proteinExistence type="predicted"/>
<reference evidence="4 5" key="1">
    <citation type="submission" date="2023-06" db="EMBL/GenBank/DDBJ databases">
        <title>Identification and characterization of antibiotic-resistant Gram-negative bacteria.</title>
        <authorList>
            <person name="Cho G.-S."/>
            <person name="Lee J."/>
            <person name="Tai E."/>
            <person name="Jeong S."/>
            <person name="Kim I."/>
            <person name="Kim B.-E."/>
            <person name="Jeong M.-I."/>
            <person name="Oh K.-K."/>
            <person name="Franz C.M.A.P."/>
        </authorList>
    </citation>
    <scope>NUCLEOTIDE SEQUENCE [LARGE SCALE GENOMIC DNA]</scope>
    <source>
        <strain evidence="4 5">V106_12</strain>
    </source>
</reference>
<feature type="domain" description="YqaJ viral recombinase" evidence="3">
    <location>
        <begin position="432"/>
        <end position="563"/>
    </location>
</feature>
<dbReference type="InterPro" id="IPR019080">
    <property type="entry name" value="YqaJ_viral_recombinase"/>
</dbReference>
<dbReference type="Gene3D" id="1.10.530.10">
    <property type="match status" value="1"/>
</dbReference>
<evidence type="ECO:0000313" key="5">
    <source>
        <dbReference type="Proteomes" id="UP001223214"/>
    </source>
</evidence>
<keyword evidence="5" id="KW-1185">Reference proteome</keyword>
<dbReference type="SUPFAM" id="SSF53955">
    <property type="entry name" value="Lysozyme-like"/>
    <property type="match status" value="1"/>
</dbReference>
<feature type="domain" description="Transglycosylase SLT" evidence="2">
    <location>
        <begin position="1019"/>
        <end position="1111"/>
    </location>
</feature>
<accession>A0AAP4FZ50</accession>
<dbReference type="InterPro" id="IPR008258">
    <property type="entry name" value="Transglycosylase_SLT_dom_1"/>
</dbReference>
<dbReference type="InterPro" id="IPR051703">
    <property type="entry name" value="NF-kappa-B_Signaling_Reg"/>
</dbReference>
<dbReference type="PANTHER" id="PTHR46609">
    <property type="entry name" value="EXONUCLEASE, PHAGE-TYPE/RECB, C-TERMINAL DOMAIN-CONTAINING PROTEIN"/>
    <property type="match status" value="1"/>
</dbReference>
<dbReference type="PANTHER" id="PTHR46609:SF6">
    <property type="entry name" value="EXONUCLEASE, PHAGE-TYPE_RECB, C-TERMINAL DOMAIN-CONTAINING PROTEIN-RELATED"/>
    <property type="match status" value="1"/>
</dbReference>
<dbReference type="Pfam" id="PF09588">
    <property type="entry name" value="YqaJ"/>
    <property type="match status" value="1"/>
</dbReference>
<sequence>MSYDLASLMKMGMEDLAELAIKYDAPMSSSMNKKELAREVYRAYGAHAASEMNFLMEEENIWVDSGGIEHTLLSGQSFMQMDGVDSLLPSEVATDLLASDSAASAFAYAYRNPQTKIHNDILATLRQAGVNPDSVYGQLSSEYRNSSYVPLPRELKSVLNTFEGYTSGNNLGQDILGGMSGYFGGNDESLMGEFTTPKDLGGLQVQQAIEQVAAAYVSRSGYASDDQYNHDLAKVSRRIQAGLGTGVQSIATQIALEKSAGKDTFTSYADILPSSLSDGRLAGVSGAALPDKVAMASVRKNMRGIAAVYGYGSASSNTAGVTGLGVAPTPDERISMVNDLMLIHGDEPDFMAEGGREAESALTAALRLKEEQIAVPAGAASFIGPMPASHQIFIPPVPQPQFAPETPLGKAPSSTVTKDGITFHSVEQNSPEWFALRSENITASMAGSLLGHNKHSEPLEAVFDSLGFNPFGIENTYNHHFERGHRLEEVGRSLYEARINTNVGQTGFVTNEKYPGLGVSPDGLVGDDGLVEFKAPAANQFFDPLKKPEYIDQVQMQMAVTGRKWADLTQVGSNYGADGKEYQWLGRVDRIHADPKWAEQNAEKLQAYGEIIKSGRPLLEAANTGGMSKEEFIDVMSRAVAKGNVEGAELLRQKTQGLGNNIDRVGNTSASGYGYGRGVQSGYGLSGYGAGGSGGGDGYRPNWSEGRDPETLLLNGPTKPDADFDDLGSSRKWKDVLNEMASDVKAEERELHEQERLEDKAKDLRQIRNERFSNILNSNQNPLDKLLAGISAVQPEIGVPLEIIRGVGKTAYDTIDTMNEEFGRAHDVGISNASIYTNSWHNFEALGLNQNQSVNLSSNIGAASALLAAGDPSAAGKIVQGSRGLLSYDDIQRISDPSQLVMLAAKRAHEQGLSDKVFAGRMLMSGLDGAGRAYYATDAVRSAAIERSGRTQSNIDSDIANATNSNLRNGAEGLNLGYIGAKTGEHLYTTDSAMHLADGISSGINSVNTGISKASDWLASYINIESGGNPNSHNPTSSASGLLQVKDSTADNPGFGLTPAANHSNPEKTRVGLEIYNKLLERYNGDGVKASLAMHEGVGHADKLFSSKDWSNHLNPEEQSYYDKLLKAHVTLLNSGASTFAQQATPQKEIVVKVQTEIKGDTANTTITNSENRAVARKRTSLNNGVQRYHQPIS</sequence>
<dbReference type="AlphaFoldDB" id="A0AAP4FZ50"/>